<evidence type="ECO:0000313" key="2">
    <source>
        <dbReference type="EMBL" id="GMA23987.1"/>
    </source>
</evidence>
<evidence type="ECO:0000256" key="1">
    <source>
        <dbReference type="SAM" id="Phobius"/>
    </source>
</evidence>
<protein>
    <recommendedName>
        <fullName evidence="4">Low temperature requirement protein A</fullName>
    </recommendedName>
</protein>
<evidence type="ECO:0008006" key="4">
    <source>
        <dbReference type="Google" id="ProtNLM"/>
    </source>
</evidence>
<keyword evidence="1" id="KW-0812">Transmembrane</keyword>
<name>A0ABQ6I192_9MICO</name>
<feature type="transmembrane region" description="Helical" evidence="1">
    <location>
        <begin position="232"/>
        <end position="252"/>
    </location>
</feature>
<sequence length="395" mass="41322">MTPARRLRDVVPVHAGHRVTMFEIFFDLVFVFSITRVVAYLEEDRTAAAPVQGVVLLLLLWWAWSAFTWLGNRVRADRGFIKLGMVAAMAGLFLAGVVAPGAWQDDGGPLDAPLVLALAFAGVRVTYVLLFRAAARDDARLRMQIAIDAVPQTVSAVLLVTGALLGGTDQTVLWSCALLVDYAGGRLTSGYRGWRVISTGHFVERHGLVVIIAFGETLVSAGTGAGDHVMRWPAVAAGSLGFLLAATLWSAYSARLSGAAGDVLAAASARRRAELARDGYVLGHAPLVVGIVAVALGLRLLLAGVDDGGAAGWAASAALAGGAALYLLALELFRWLLLREVHVVPLLGVLALVDVTVGAHSGPPLLVLSLTTAVVVAVVAVEQVAALLPGVRVSR</sequence>
<dbReference type="InterPro" id="IPR010640">
    <property type="entry name" value="Low_temperature_requirement_A"/>
</dbReference>
<reference evidence="3" key="1">
    <citation type="journal article" date="2019" name="Int. J. Syst. Evol. Microbiol.">
        <title>The Global Catalogue of Microorganisms (GCM) 10K type strain sequencing project: providing services to taxonomists for standard genome sequencing and annotation.</title>
        <authorList>
            <consortium name="The Broad Institute Genomics Platform"/>
            <consortium name="The Broad Institute Genome Sequencing Center for Infectious Disease"/>
            <person name="Wu L."/>
            <person name="Ma J."/>
        </authorList>
    </citation>
    <scope>NUCLEOTIDE SEQUENCE [LARGE SCALE GENOMIC DNA]</scope>
    <source>
        <strain evidence="3">NBRC 106348</strain>
    </source>
</reference>
<feature type="transmembrane region" description="Helical" evidence="1">
    <location>
        <begin position="47"/>
        <end position="71"/>
    </location>
</feature>
<dbReference type="PANTHER" id="PTHR36840:SF1">
    <property type="entry name" value="BLL5714 PROTEIN"/>
    <property type="match status" value="1"/>
</dbReference>
<feature type="transmembrane region" description="Helical" evidence="1">
    <location>
        <begin position="365"/>
        <end position="388"/>
    </location>
</feature>
<gene>
    <name evidence="2" type="ORF">GCM10025864_17460</name>
</gene>
<feature type="transmembrane region" description="Helical" evidence="1">
    <location>
        <begin position="310"/>
        <end position="329"/>
    </location>
</feature>
<organism evidence="2 3">
    <name type="scientific">Luteimicrobium album</name>
    <dbReference type="NCBI Taxonomy" id="1054550"/>
    <lineage>
        <taxon>Bacteria</taxon>
        <taxon>Bacillati</taxon>
        <taxon>Actinomycetota</taxon>
        <taxon>Actinomycetes</taxon>
        <taxon>Micrococcales</taxon>
        <taxon>Luteimicrobium</taxon>
    </lineage>
</organism>
<feature type="transmembrane region" description="Helical" evidence="1">
    <location>
        <begin position="280"/>
        <end position="298"/>
    </location>
</feature>
<proteinExistence type="predicted"/>
<dbReference type="RefSeq" id="WP_284292883.1">
    <property type="nucleotide sequence ID" value="NZ_BSUK01000001.1"/>
</dbReference>
<dbReference type="PANTHER" id="PTHR36840">
    <property type="entry name" value="BLL5714 PROTEIN"/>
    <property type="match status" value="1"/>
</dbReference>
<feature type="transmembrane region" description="Helical" evidence="1">
    <location>
        <begin position="208"/>
        <end position="226"/>
    </location>
</feature>
<keyword evidence="1" id="KW-1133">Transmembrane helix</keyword>
<dbReference type="Proteomes" id="UP001157091">
    <property type="component" value="Unassembled WGS sequence"/>
</dbReference>
<feature type="transmembrane region" description="Helical" evidence="1">
    <location>
        <begin position="341"/>
        <end position="359"/>
    </location>
</feature>
<keyword evidence="3" id="KW-1185">Reference proteome</keyword>
<feature type="transmembrane region" description="Helical" evidence="1">
    <location>
        <begin position="21"/>
        <end position="41"/>
    </location>
</feature>
<feature type="transmembrane region" description="Helical" evidence="1">
    <location>
        <begin position="115"/>
        <end position="133"/>
    </location>
</feature>
<feature type="transmembrane region" description="Helical" evidence="1">
    <location>
        <begin position="83"/>
        <end position="103"/>
    </location>
</feature>
<accession>A0ABQ6I192</accession>
<evidence type="ECO:0000313" key="3">
    <source>
        <dbReference type="Proteomes" id="UP001157091"/>
    </source>
</evidence>
<comment type="caution">
    <text evidence="2">The sequence shown here is derived from an EMBL/GenBank/DDBJ whole genome shotgun (WGS) entry which is preliminary data.</text>
</comment>
<dbReference type="EMBL" id="BSUK01000001">
    <property type="protein sequence ID" value="GMA23987.1"/>
    <property type="molecule type" value="Genomic_DNA"/>
</dbReference>
<keyword evidence="1" id="KW-0472">Membrane</keyword>
<dbReference type="Pfam" id="PF06772">
    <property type="entry name" value="LtrA"/>
    <property type="match status" value="1"/>
</dbReference>